<evidence type="ECO:0000313" key="3">
    <source>
        <dbReference type="Proteomes" id="UP000634805"/>
    </source>
</evidence>
<feature type="transmembrane region" description="Helical" evidence="1">
    <location>
        <begin position="46"/>
        <end position="72"/>
    </location>
</feature>
<name>A0A811TB69_9EURY</name>
<feature type="transmembrane region" description="Helical" evidence="1">
    <location>
        <begin position="156"/>
        <end position="178"/>
    </location>
</feature>
<keyword evidence="1" id="KW-0472">Membrane</keyword>
<evidence type="ECO:0000256" key="1">
    <source>
        <dbReference type="SAM" id="Phobius"/>
    </source>
</evidence>
<evidence type="ECO:0000313" key="2">
    <source>
        <dbReference type="EMBL" id="CAD6494729.1"/>
    </source>
</evidence>
<accession>A0A811TB69</accession>
<gene>
    <name evidence="2" type="ORF">EMLJLAPB_00911</name>
</gene>
<protein>
    <submittedName>
        <fullName evidence="2">Uncharacterized protein</fullName>
    </submittedName>
</protein>
<keyword evidence="1" id="KW-1133">Transmembrane helix</keyword>
<feature type="transmembrane region" description="Helical" evidence="1">
    <location>
        <begin position="125"/>
        <end position="144"/>
    </location>
</feature>
<reference evidence="2" key="1">
    <citation type="submission" date="2020-10" db="EMBL/GenBank/DDBJ databases">
        <authorList>
            <person name="Hahn C.J."/>
            <person name="Laso-Perez R."/>
            <person name="Vulcano F."/>
            <person name="Vaziourakis K.-M."/>
            <person name="Stokke R."/>
            <person name="Steen I.H."/>
            <person name="Teske A."/>
            <person name="Boetius A."/>
            <person name="Liebeke M."/>
            <person name="Amann R."/>
            <person name="Knittel K."/>
        </authorList>
    </citation>
    <scope>NUCLEOTIDE SEQUENCE</scope>
    <source>
        <strain evidence="2">Gfbio:e3339647-f889-4370-9287-4fb5cb688e4c:AG392D22_GoMArc1</strain>
    </source>
</reference>
<dbReference type="Proteomes" id="UP000634805">
    <property type="component" value="Unassembled WGS sequence"/>
</dbReference>
<dbReference type="AlphaFoldDB" id="A0A811TB69"/>
<keyword evidence="1" id="KW-0812">Transmembrane</keyword>
<feature type="transmembrane region" description="Helical" evidence="1">
    <location>
        <begin position="93"/>
        <end position="119"/>
    </location>
</feature>
<organism evidence="2 3">
    <name type="scientific">Candidatus Argoarchaeum ethanivorans</name>
    <dbReference type="NCBI Taxonomy" id="2608793"/>
    <lineage>
        <taxon>Archaea</taxon>
        <taxon>Methanobacteriati</taxon>
        <taxon>Methanobacteriota</taxon>
        <taxon>Stenosarchaea group</taxon>
        <taxon>Methanomicrobia</taxon>
        <taxon>Methanosarcinales</taxon>
        <taxon>Methanosarcinales incertae sedis</taxon>
        <taxon>GOM Arc I cluster</taxon>
        <taxon>Candidatus Argoarchaeum</taxon>
    </lineage>
</organism>
<comment type="caution">
    <text evidence="2">The sequence shown here is derived from an EMBL/GenBank/DDBJ whole genome shotgun (WGS) entry which is preliminary data.</text>
</comment>
<proteinExistence type="predicted"/>
<dbReference type="EMBL" id="CAJHIS010000029">
    <property type="protein sequence ID" value="CAD6494729.1"/>
    <property type="molecule type" value="Genomic_DNA"/>
</dbReference>
<feature type="transmembrane region" description="Helical" evidence="1">
    <location>
        <begin position="20"/>
        <end position="40"/>
    </location>
</feature>
<sequence>MTEKAENDRKNQSETNGFKFAVTLLAAFGTVSYTAYNYLQHTAVDIYWYVFLCGIISVTLILVGGLLSYILVKGFAMEVTASGRKEMLEGRASKIYLASFTVFVRLLVYILSLFVLVFMKITSSVLVVALLLVFLLFLVSYVLFLKEKFEFPKIDIIIVACLCVVAMAILLLPFPLLLNSPLQGHVTVDMDSICYKDGAPIPVLIQVTGPNTKLSINLSKESDHNLTLIDSIKLELEHNETQMAYKNRNSVLPGNLSGNALGEGKYSVFINTTNLTTGYYEIKSVRPEYTKSYGVKGFYLLDNS</sequence>